<name>A0ABP9GMN6_9ACTN</name>
<feature type="compositionally biased region" description="Low complexity" evidence="1">
    <location>
        <begin position="1"/>
        <end position="32"/>
    </location>
</feature>
<protein>
    <recommendedName>
        <fullName evidence="4">Excreted virulence factor EspC, type VII ESX diderm</fullName>
    </recommendedName>
</protein>
<comment type="caution">
    <text evidence="2">The sequence shown here is derived from an EMBL/GenBank/DDBJ whole genome shotgun (WGS) entry which is preliminary data.</text>
</comment>
<evidence type="ECO:0008006" key="4">
    <source>
        <dbReference type="Google" id="ProtNLM"/>
    </source>
</evidence>
<proteinExistence type="predicted"/>
<reference evidence="3" key="1">
    <citation type="journal article" date="2019" name="Int. J. Syst. Evol. Microbiol.">
        <title>The Global Catalogue of Microorganisms (GCM) 10K type strain sequencing project: providing services to taxonomists for standard genome sequencing and annotation.</title>
        <authorList>
            <consortium name="The Broad Institute Genomics Platform"/>
            <consortium name="The Broad Institute Genome Sequencing Center for Infectious Disease"/>
            <person name="Wu L."/>
            <person name="Ma J."/>
        </authorList>
    </citation>
    <scope>NUCLEOTIDE SEQUENCE [LARGE SCALE GENOMIC DNA]</scope>
    <source>
        <strain evidence="3">JCM 17986</strain>
    </source>
</reference>
<dbReference type="Proteomes" id="UP001500466">
    <property type="component" value="Unassembled WGS sequence"/>
</dbReference>
<evidence type="ECO:0000256" key="1">
    <source>
        <dbReference type="SAM" id="MobiDB-lite"/>
    </source>
</evidence>
<organism evidence="2 3">
    <name type="scientific">Yinghuangia aomiensis</name>
    <dbReference type="NCBI Taxonomy" id="676205"/>
    <lineage>
        <taxon>Bacteria</taxon>
        <taxon>Bacillati</taxon>
        <taxon>Actinomycetota</taxon>
        <taxon>Actinomycetes</taxon>
        <taxon>Kitasatosporales</taxon>
        <taxon>Streptomycetaceae</taxon>
        <taxon>Yinghuangia</taxon>
    </lineage>
</organism>
<accession>A0ABP9GMN6</accession>
<feature type="region of interest" description="Disordered" evidence="1">
    <location>
        <begin position="1"/>
        <end position="55"/>
    </location>
</feature>
<gene>
    <name evidence="2" type="ORF">GCM10023205_00930</name>
</gene>
<keyword evidence="3" id="KW-1185">Reference proteome</keyword>
<sequence length="152" mass="15436">MADQPPGQNQPNPGATGTAPGSTPGTSVGTPQPGLPNPQAGRNPDPQNPAYLPGIDPARAVDYTVDPALLMPAASRADADGDALQGLSRGLALGMPAGLPGFQTGWQAGMLADAWAHQLDVLAQAAHACATKIRATTEAYFRAESANTSTLR</sequence>
<evidence type="ECO:0000313" key="2">
    <source>
        <dbReference type="EMBL" id="GAA4945107.1"/>
    </source>
</evidence>
<dbReference type="EMBL" id="BAABHS010000001">
    <property type="protein sequence ID" value="GAA4945107.1"/>
    <property type="molecule type" value="Genomic_DNA"/>
</dbReference>
<evidence type="ECO:0000313" key="3">
    <source>
        <dbReference type="Proteomes" id="UP001500466"/>
    </source>
</evidence>
<dbReference type="RefSeq" id="WP_345673173.1">
    <property type="nucleotide sequence ID" value="NZ_BAABHS010000001.1"/>
</dbReference>